<evidence type="ECO:0000313" key="1">
    <source>
        <dbReference type="EMBL" id="REG88533.1"/>
    </source>
</evidence>
<dbReference type="AlphaFoldDB" id="A0A3E0DX12"/>
<comment type="caution">
    <text evidence="1">The sequence shown here is derived from an EMBL/GenBank/DDBJ whole genome shotgun (WGS) entry which is preliminary data.</text>
</comment>
<dbReference type="Proteomes" id="UP000256405">
    <property type="component" value="Unassembled WGS sequence"/>
</dbReference>
<sequence length="38" mass="4166">MQSIKATDNELLAPNAGKYYEALEKDLWSDGEQNHAGG</sequence>
<reference evidence="1 2" key="1">
    <citation type="submission" date="2018-08" db="EMBL/GenBank/DDBJ databases">
        <title>Genomic Encyclopedia of Archaeal and Bacterial Type Strains, Phase II (KMG-II): from individual species to whole genera.</title>
        <authorList>
            <person name="Goeker M."/>
        </authorList>
    </citation>
    <scope>NUCLEOTIDE SEQUENCE [LARGE SCALE GENOMIC DNA]</scope>
    <source>
        <strain evidence="1 2">DSM 15986</strain>
    </source>
</reference>
<proteinExistence type="predicted"/>
<gene>
    <name evidence="1" type="ORF">C8N25_109148</name>
</gene>
<protein>
    <submittedName>
        <fullName evidence="1">Uncharacterized protein</fullName>
    </submittedName>
</protein>
<dbReference type="EMBL" id="QUNF01000009">
    <property type="protein sequence ID" value="REG88533.1"/>
    <property type="molecule type" value="Genomic_DNA"/>
</dbReference>
<keyword evidence="2" id="KW-1185">Reference proteome</keyword>
<organism evidence="1 2">
    <name type="scientific">Algoriphagus antarcticus</name>
    <dbReference type="NCBI Taxonomy" id="238540"/>
    <lineage>
        <taxon>Bacteria</taxon>
        <taxon>Pseudomonadati</taxon>
        <taxon>Bacteroidota</taxon>
        <taxon>Cytophagia</taxon>
        <taxon>Cytophagales</taxon>
        <taxon>Cyclobacteriaceae</taxon>
        <taxon>Algoriphagus</taxon>
    </lineage>
</organism>
<accession>A0A3E0DX12</accession>
<name>A0A3E0DX12_9BACT</name>
<evidence type="ECO:0000313" key="2">
    <source>
        <dbReference type="Proteomes" id="UP000256405"/>
    </source>
</evidence>